<dbReference type="EMBL" id="UOGK01000235">
    <property type="protein sequence ID" value="VAX39423.1"/>
    <property type="molecule type" value="Genomic_DNA"/>
</dbReference>
<feature type="compositionally biased region" description="Acidic residues" evidence="1">
    <location>
        <begin position="237"/>
        <end position="257"/>
    </location>
</feature>
<dbReference type="AlphaFoldDB" id="A0A3B1DRC1"/>
<protein>
    <submittedName>
        <fullName evidence="2">Uncharacterized protein</fullName>
    </submittedName>
</protein>
<name>A0A3B1DRC1_9ZZZZ</name>
<accession>A0A3B1DRC1</accession>
<evidence type="ECO:0000313" key="2">
    <source>
        <dbReference type="EMBL" id="VAX39423.1"/>
    </source>
</evidence>
<organism evidence="2">
    <name type="scientific">hydrothermal vent metagenome</name>
    <dbReference type="NCBI Taxonomy" id="652676"/>
    <lineage>
        <taxon>unclassified sequences</taxon>
        <taxon>metagenomes</taxon>
        <taxon>ecological metagenomes</taxon>
    </lineage>
</organism>
<gene>
    <name evidence="2" type="ORF">MNBD_PLANCTO03-1860</name>
</gene>
<feature type="region of interest" description="Disordered" evidence="1">
    <location>
        <begin position="227"/>
        <end position="257"/>
    </location>
</feature>
<sequence length="257" mass="27541">MRFYRKNRDRKGSILTGCLVAVGLVVLLLVIGGVYAAMNWRSWVAAGIEQGMTTIIDEADLPPTDADAMKAEITTLMQDFQDKKISVDDLGNVFKEVTESPLMPAASIMLIDKQYIQASALTDEEKAEGSTQFSRFIRGLFAGDISRTKIDDVTEPIAYTGGPGGAAMRINANNLNIELKLPEDVAPDELRAFLANCKAAADDAGVAPGRYEIDMAAEFSAAIDRALGRAPALPEGETSEPEPEAEPAPSEDDANDG</sequence>
<reference evidence="2" key="1">
    <citation type="submission" date="2018-06" db="EMBL/GenBank/DDBJ databases">
        <authorList>
            <person name="Zhirakovskaya E."/>
        </authorList>
    </citation>
    <scope>NUCLEOTIDE SEQUENCE</scope>
</reference>
<proteinExistence type="predicted"/>
<evidence type="ECO:0000256" key="1">
    <source>
        <dbReference type="SAM" id="MobiDB-lite"/>
    </source>
</evidence>